<sequence length="122" mass="13027">MTKVNLTQVVIFSPAENDSQAKGAGQLVAAIVTRVIDGTDSCNLQILVGENSYSRPMVEHHLDPTRQPDAAYWITGEEYIHGLTLQAFGESQKLTSDAQIEAENIITAATEQAALVGKGGEA</sequence>
<evidence type="ECO:0000313" key="1">
    <source>
        <dbReference type="EMBL" id="CAB4215663.1"/>
    </source>
</evidence>
<dbReference type="EMBL" id="LR797431">
    <property type="protein sequence ID" value="CAB4215663.1"/>
    <property type="molecule type" value="Genomic_DNA"/>
</dbReference>
<organism evidence="1">
    <name type="scientific">uncultured Caudovirales phage</name>
    <dbReference type="NCBI Taxonomy" id="2100421"/>
    <lineage>
        <taxon>Viruses</taxon>
        <taxon>Duplodnaviria</taxon>
        <taxon>Heunggongvirae</taxon>
        <taxon>Uroviricota</taxon>
        <taxon>Caudoviricetes</taxon>
        <taxon>Peduoviridae</taxon>
        <taxon>Maltschvirus</taxon>
        <taxon>Maltschvirus maltsch</taxon>
    </lineage>
</organism>
<gene>
    <name evidence="1" type="ORF">UFOVP1483_34</name>
</gene>
<name>A0A6J5SL60_9CAUD</name>
<protein>
    <submittedName>
        <fullName evidence="1">Uncharacterized protein</fullName>
    </submittedName>
</protein>
<proteinExistence type="predicted"/>
<accession>A0A6J5SL60</accession>
<reference evidence="1" key="1">
    <citation type="submission" date="2020-05" db="EMBL/GenBank/DDBJ databases">
        <authorList>
            <person name="Chiriac C."/>
            <person name="Salcher M."/>
            <person name="Ghai R."/>
            <person name="Kavagutti S V."/>
        </authorList>
    </citation>
    <scope>NUCLEOTIDE SEQUENCE</scope>
</reference>